<dbReference type="Proteomes" id="UP001501521">
    <property type="component" value="Unassembled WGS sequence"/>
</dbReference>
<organism evidence="7 8">
    <name type="scientific">Tessaracoccus lubricantis</name>
    <dbReference type="NCBI Taxonomy" id="545543"/>
    <lineage>
        <taxon>Bacteria</taxon>
        <taxon>Bacillati</taxon>
        <taxon>Actinomycetota</taxon>
        <taxon>Actinomycetes</taxon>
        <taxon>Propionibacteriales</taxon>
        <taxon>Propionibacteriaceae</taxon>
        <taxon>Tessaracoccus</taxon>
    </lineage>
</organism>
<dbReference type="InterPro" id="IPR033870">
    <property type="entry name" value="FatB"/>
</dbReference>
<evidence type="ECO:0000256" key="2">
    <source>
        <dbReference type="ARBA" id="ARBA00008814"/>
    </source>
</evidence>
<dbReference type="RefSeq" id="WP_345580720.1">
    <property type="nucleotide sequence ID" value="NZ_BAABLV010000020.1"/>
</dbReference>
<reference evidence="8" key="1">
    <citation type="journal article" date="2019" name="Int. J. Syst. Evol. Microbiol.">
        <title>The Global Catalogue of Microorganisms (GCM) 10K type strain sequencing project: providing services to taxonomists for standard genome sequencing and annotation.</title>
        <authorList>
            <consortium name="The Broad Institute Genomics Platform"/>
            <consortium name="The Broad Institute Genome Sequencing Center for Infectious Disease"/>
            <person name="Wu L."/>
            <person name="Ma J."/>
        </authorList>
    </citation>
    <scope>NUCLEOTIDE SEQUENCE [LARGE SCALE GENOMIC DNA]</scope>
    <source>
        <strain evidence="8">JCM 19125</strain>
    </source>
</reference>
<keyword evidence="4 5" id="KW-0732">Signal</keyword>
<proteinExistence type="inferred from homology"/>
<dbReference type="PANTHER" id="PTHR30532">
    <property type="entry name" value="IRON III DICITRATE-BINDING PERIPLASMIC PROTEIN"/>
    <property type="match status" value="1"/>
</dbReference>
<evidence type="ECO:0000256" key="5">
    <source>
        <dbReference type="SAM" id="SignalP"/>
    </source>
</evidence>
<feature type="chain" id="PRO_5046458017" evidence="5">
    <location>
        <begin position="24"/>
        <end position="321"/>
    </location>
</feature>
<dbReference type="EMBL" id="BAABLV010000020">
    <property type="protein sequence ID" value="GAA4896605.1"/>
    <property type="molecule type" value="Genomic_DNA"/>
</dbReference>
<dbReference type="InterPro" id="IPR002491">
    <property type="entry name" value="ABC_transptr_periplasmic_BD"/>
</dbReference>
<evidence type="ECO:0000256" key="4">
    <source>
        <dbReference type="ARBA" id="ARBA00022729"/>
    </source>
</evidence>
<dbReference type="Pfam" id="PF01497">
    <property type="entry name" value="Peripla_BP_2"/>
    <property type="match status" value="1"/>
</dbReference>
<dbReference type="PROSITE" id="PS50983">
    <property type="entry name" value="FE_B12_PBP"/>
    <property type="match status" value="1"/>
</dbReference>
<name>A0ABP9FBZ3_9ACTN</name>
<dbReference type="PROSITE" id="PS51257">
    <property type="entry name" value="PROKAR_LIPOPROTEIN"/>
    <property type="match status" value="1"/>
</dbReference>
<comment type="subcellular location">
    <subcellularLocation>
        <location evidence="1">Cell envelope</location>
    </subcellularLocation>
</comment>
<evidence type="ECO:0000259" key="6">
    <source>
        <dbReference type="PROSITE" id="PS50983"/>
    </source>
</evidence>
<evidence type="ECO:0000313" key="8">
    <source>
        <dbReference type="Proteomes" id="UP001501521"/>
    </source>
</evidence>
<comment type="caution">
    <text evidence="7">The sequence shown here is derived from an EMBL/GenBank/DDBJ whole genome shotgun (WGS) entry which is preliminary data.</text>
</comment>
<keyword evidence="8" id="KW-1185">Reference proteome</keyword>
<evidence type="ECO:0000256" key="3">
    <source>
        <dbReference type="ARBA" id="ARBA00022448"/>
    </source>
</evidence>
<comment type="similarity">
    <text evidence="2">Belongs to the bacterial solute-binding protein 8 family.</text>
</comment>
<evidence type="ECO:0000313" key="7">
    <source>
        <dbReference type="EMBL" id="GAA4896605.1"/>
    </source>
</evidence>
<evidence type="ECO:0000256" key="1">
    <source>
        <dbReference type="ARBA" id="ARBA00004196"/>
    </source>
</evidence>
<gene>
    <name evidence="7" type="ORF">GCM10025789_12960</name>
</gene>
<dbReference type="CDD" id="cd01140">
    <property type="entry name" value="FatB"/>
    <property type="match status" value="1"/>
</dbReference>
<feature type="domain" description="Fe/B12 periplasmic-binding" evidence="6">
    <location>
        <begin position="60"/>
        <end position="321"/>
    </location>
</feature>
<feature type="signal peptide" evidence="5">
    <location>
        <begin position="1"/>
        <end position="23"/>
    </location>
</feature>
<keyword evidence="3" id="KW-0813">Transport</keyword>
<dbReference type="PANTHER" id="PTHR30532:SF28">
    <property type="entry name" value="PETROBACTIN-BINDING PROTEIN YCLQ"/>
    <property type="match status" value="1"/>
</dbReference>
<dbReference type="Gene3D" id="3.40.50.1980">
    <property type="entry name" value="Nitrogenase molybdenum iron protein domain"/>
    <property type="match status" value="2"/>
</dbReference>
<accession>A0ABP9FBZ3</accession>
<dbReference type="SUPFAM" id="SSF53807">
    <property type="entry name" value="Helical backbone' metal receptor"/>
    <property type="match status" value="1"/>
</dbReference>
<protein>
    <submittedName>
        <fullName evidence="7">Siderophore ABC transporter substrate-binding protein</fullName>
    </submittedName>
</protein>
<dbReference type="InterPro" id="IPR051313">
    <property type="entry name" value="Bact_iron-sidero_bind"/>
</dbReference>
<sequence>MKHTLRILAATAAAAALALTACGTPEPQSGAAGESTAAAGQAISVEHTQGTLELDAPATKIVVLDFGALDTLDALGVGESVIGIPKGGVIPAPVEAYGADSTTDIGTLQEPNFEVIAGLEPDLIVAGFRSAKHVPELNKIAPTVDITYDYSKSFYDGVAYATEILAAATGTQDKADAELKELSDAIEAAKDKVPAGKNAMVLMTSGGKVSAHGTQSRYNALFNDLGIEPTISDVEAEAHGDAISFEAIQQANPDIMFVVDRDSAIGQEGAAAEQVLDNELIAQTTAWANDDVVYLDGQRWYILIHGVNNAVEMINGVAAEL</sequence>